<protein>
    <submittedName>
        <fullName evidence="12">ATP-binding cassette, subfamily B</fullName>
    </submittedName>
</protein>
<name>A0A1H6UWH1_9FIRM</name>
<evidence type="ECO:0000256" key="9">
    <source>
        <dbReference type="SAM" id="Phobius"/>
    </source>
</evidence>
<evidence type="ECO:0000256" key="3">
    <source>
        <dbReference type="ARBA" id="ARBA00022475"/>
    </source>
</evidence>
<dbReference type="Pfam" id="PF00005">
    <property type="entry name" value="ABC_tran"/>
    <property type="match status" value="1"/>
</dbReference>
<dbReference type="InterPro" id="IPR039421">
    <property type="entry name" value="Type_1_exporter"/>
</dbReference>
<dbReference type="InterPro" id="IPR003593">
    <property type="entry name" value="AAA+_ATPase"/>
</dbReference>
<feature type="transmembrane region" description="Helical" evidence="9">
    <location>
        <begin position="183"/>
        <end position="201"/>
    </location>
</feature>
<keyword evidence="7 9" id="KW-1133">Transmembrane helix</keyword>
<keyword evidence="8 9" id="KW-0472">Membrane</keyword>
<evidence type="ECO:0000313" key="13">
    <source>
        <dbReference type="Proteomes" id="UP000183028"/>
    </source>
</evidence>
<feature type="domain" description="ABC transmembrane type-1" evidence="11">
    <location>
        <begin position="24"/>
        <end position="326"/>
    </location>
</feature>
<dbReference type="InterPro" id="IPR027417">
    <property type="entry name" value="P-loop_NTPase"/>
</dbReference>
<keyword evidence="4 9" id="KW-0812">Transmembrane</keyword>
<feature type="domain" description="ABC transporter" evidence="10">
    <location>
        <begin position="358"/>
        <end position="593"/>
    </location>
</feature>
<dbReference type="OrthoDB" id="9770415at2"/>
<dbReference type="Proteomes" id="UP000183028">
    <property type="component" value="Unassembled WGS sequence"/>
</dbReference>
<reference evidence="13" key="1">
    <citation type="submission" date="2016-10" db="EMBL/GenBank/DDBJ databases">
        <authorList>
            <person name="Varghese N."/>
        </authorList>
    </citation>
    <scope>NUCLEOTIDE SEQUENCE [LARGE SCALE GENOMIC DNA]</scope>
    <source>
        <strain evidence="13">DSM 20406</strain>
    </source>
</reference>
<sequence length="601" mass="67686">MKKQFENNRQLILYFIKGSKTYFILAILFAAAASLFDLINPRIISFTVDSVIGSKKASLPAFFNGFIQGVGGITYLKSHIYLIGVFVVIVAIIGALFRYLFRLFNSKGAEKFVKVMRDGLFEHIVHLPFAWFTHNPTGDIIQRCTSDVETIKRFLSEQLTQMLRIIIMIVLSLYFMSTISIKMMLAAAIFIPIIVTYSLFFHKRIGATFEKADEEEGVLSSIAQENLTGVRVVRAFGRERYERQRFEKQNTIYTKAFMKLDILITWFWSIGDGISGLQLLTIAALGAYFGVKGDITAGDYIAFVSYNTMLVWPIRSLGRVISDMSRASVSIDRIRYIMNSEEEEDDKDALNVDMHGDIVFDHVSFRYNDDGPLVLDDISFAIEKGTTLGILGGTGSGKSTLMYLLDHLYEVSSGHIYINGVDIKHINRDYLRKNIGLVLQEPYLFSKSIEENIAIGIHSATMDDVEEASKIASLNEAINHFKNGYKTSVGERGVTLSGGQKQRTAIAQMVIRKTPIMIFDDSLSAVDSETDMKIRRALEENIHDATVILISHRITTLMQADQIIVLNKGRIAEVGNHQQLRSQKGIYRKICDIQNIGEDNS</sequence>
<dbReference type="SUPFAM" id="SSF52540">
    <property type="entry name" value="P-loop containing nucleoside triphosphate hydrolases"/>
    <property type="match status" value="1"/>
</dbReference>
<evidence type="ECO:0000259" key="10">
    <source>
        <dbReference type="PROSITE" id="PS50893"/>
    </source>
</evidence>
<organism evidence="12 13">
    <name type="scientific">Sharpea azabuensis</name>
    <dbReference type="NCBI Taxonomy" id="322505"/>
    <lineage>
        <taxon>Bacteria</taxon>
        <taxon>Bacillati</taxon>
        <taxon>Bacillota</taxon>
        <taxon>Erysipelotrichia</taxon>
        <taxon>Erysipelotrichales</taxon>
        <taxon>Coprobacillaceae</taxon>
        <taxon>Sharpea</taxon>
    </lineage>
</organism>
<evidence type="ECO:0000256" key="5">
    <source>
        <dbReference type="ARBA" id="ARBA00022741"/>
    </source>
</evidence>
<keyword evidence="3" id="KW-1003">Cell membrane</keyword>
<keyword evidence="5" id="KW-0547">Nucleotide-binding</keyword>
<accession>A0A1H6UWH1</accession>
<dbReference type="InterPro" id="IPR003439">
    <property type="entry name" value="ABC_transporter-like_ATP-bd"/>
</dbReference>
<evidence type="ECO:0000256" key="6">
    <source>
        <dbReference type="ARBA" id="ARBA00022840"/>
    </source>
</evidence>
<dbReference type="EMBL" id="FNYK01000035">
    <property type="protein sequence ID" value="SEI92312.1"/>
    <property type="molecule type" value="Genomic_DNA"/>
</dbReference>
<evidence type="ECO:0000256" key="4">
    <source>
        <dbReference type="ARBA" id="ARBA00022692"/>
    </source>
</evidence>
<dbReference type="SMART" id="SM00382">
    <property type="entry name" value="AAA"/>
    <property type="match status" value="1"/>
</dbReference>
<dbReference type="RefSeq" id="WP_074732280.1">
    <property type="nucleotide sequence ID" value="NZ_FNYK01000035.1"/>
</dbReference>
<dbReference type="PANTHER" id="PTHR43394">
    <property type="entry name" value="ATP-DEPENDENT PERMEASE MDL1, MITOCHONDRIAL"/>
    <property type="match status" value="1"/>
</dbReference>
<dbReference type="InterPro" id="IPR036640">
    <property type="entry name" value="ABC1_TM_sf"/>
</dbReference>
<feature type="transmembrane region" description="Helical" evidence="9">
    <location>
        <begin position="80"/>
        <end position="101"/>
    </location>
</feature>
<dbReference type="AlphaFoldDB" id="A0A1H6UWH1"/>
<dbReference type="Gene3D" id="1.20.1560.10">
    <property type="entry name" value="ABC transporter type 1, transmembrane domain"/>
    <property type="match status" value="1"/>
</dbReference>
<keyword evidence="6 12" id="KW-0067">ATP-binding</keyword>
<comment type="subcellular location">
    <subcellularLocation>
        <location evidence="1">Cell membrane</location>
        <topology evidence="1">Multi-pass membrane protein</topology>
    </subcellularLocation>
</comment>
<feature type="transmembrane region" description="Helical" evidence="9">
    <location>
        <begin position="161"/>
        <end position="177"/>
    </location>
</feature>
<dbReference type="SUPFAM" id="SSF90123">
    <property type="entry name" value="ABC transporter transmembrane region"/>
    <property type="match status" value="1"/>
</dbReference>
<evidence type="ECO:0000256" key="2">
    <source>
        <dbReference type="ARBA" id="ARBA00022448"/>
    </source>
</evidence>
<evidence type="ECO:0000256" key="1">
    <source>
        <dbReference type="ARBA" id="ARBA00004651"/>
    </source>
</evidence>
<proteinExistence type="predicted"/>
<feature type="transmembrane region" description="Helical" evidence="9">
    <location>
        <begin position="263"/>
        <end position="288"/>
    </location>
</feature>
<dbReference type="GO" id="GO:0015421">
    <property type="term" value="F:ABC-type oligopeptide transporter activity"/>
    <property type="evidence" value="ECO:0007669"/>
    <property type="project" value="TreeGrafter"/>
</dbReference>
<dbReference type="GO" id="GO:0005524">
    <property type="term" value="F:ATP binding"/>
    <property type="evidence" value="ECO:0007669"/>
    <property type="project" value="UniProtKB-KW"/>
</dbReference>
<gene>
    <name evidence="12" type="ORF">SAMN04487834_10357</name>
</gene>
<keyword evidence="2" id="KW-0813">Transport</keyword>
<dbReference type="Pfam" id="PF00664">
    <property type="entry name" value="ABC_membrane"/>
    <property type="match status" value="1"/>
</dbReference>
<evidence type="ECO:0000313" key="12">
    <source>
        <dbReference type="EMBL" id="SEI92312.1"/>
    </source>
</evidence>
<dbReference type="InterPro" id="IPR011527">
    <property type="entry name" value="ABC1_TM_dom"/>
</dbReference>
<dbReference type="PROSITE" id="PS50929">
    <property type="entry name" value="ABC_TM1F"/>
    <property type="match status" value="1"/>
</dbReference>
<dbReference type="GO" id="GO:0016887">
    <property type="term" value="F:ATP hydrolysis activity"/>
    <property type="evidence" value="ECO:0007669"/>
    <property type="project" value="InterPro"/>
</dbReference>
<dbReference type="STRING" id="322505.SAMN04487836_1348"/>
<evidence type="ECO:0000259" key="11">
    <source>
        <dbReference type="PROSITE" id="PS50929"/>
    </source>
</evidence>
<dbReference type="FunFam" id="3.40.50.300:FF:000221">
    <property type="entry name" value="Multidrug ABC transporter ATP-binding protein"/>
    <property type="match status" value="1"/>
</dbReference>
<keyword evidence="13" id="KW-1185">Reference proteome</keyword>
<dbReference type="PROSITE" id="PS50893">
    <property type="entry name" value="ABC_TRANSPORTER_2"/>
    <property type="match status" value="1"/>
</dbReference>
<feature type="transmembrane region" description="Helical" evidence="9">
    <location>
        <begin position="21"/>
        <end position="39"/>
    </location>
</feature>
<dbReference type="eggNOG" id="COG1132">
    <property type="taxonomic scope" value="Bacteria"/>
</dbReference>
<dbReference type="PANTHER" id="PTHR43394:SF1">
    <property type="entry name" value="ATP-BINDING CASSETTE SUB-FAMILY B MEMBER 10, MITOCHONDRIAL"/>
    <property type="match status" value="1"/>
</dbReference>
<evidence type="ECO:0000256" key="8">
    <source>
        <dbReference type="ARBA" id="ARBA00023136"/>
    </source>
</evidence>
<evidence type="ECO:0000256" key="7">
    <source>
        <dbReference type="ARBA" id="ARBA00022989"/>
    </source>
</evidence>
<dbReference type="GO" id="GO:0005886">
    <property type="term" value="C:plasma membrane"/>
    <property type="evidence" value="ECO:0007669"/>
    <property type="project" value="UniProtKB-SubCell"/>
</dbReference>
<dbReference type="CDD" id="cd18542">
    <property type="entry name" value="ABC_6TM_YknU_like"/>
    <property type="match status" value="1"/>
</dbReference>
<dbReference type="Gene3D" id="3.40.50.300">
    <property type="entry name" value="P-loop containing nucleotide triphosphate hydrolases"/>
    <property type="match status" value="1"/>
</dbReference>